<dbReference type="InterPro" id="IPR003660">
    <property type="entry name" value="HAMP_dom"/>
</dbReference>
<keyword evidence="14" id="KW-1185">Reference proteome</keyword>
<dbReference type="Pfam" id="PF08269">
    <property type="entry name" value="dCache_2"/>
    <property type="match status" value="1"/>
</dbReference>
<keyword evidence="9" id="KW-0175">Coiled coil</keyword>
<dbReference type="GO" id="GO:0007165">
    <property type="term" value="P:signal transduction"/>
    <property type="evidence" value="ECO:0007669"/>
    <property type="project" value="UniProtKB-KW"/>
</dbReference>
<gene>
    <name evidence="13" type="ORF">CQA66_09000</name>
</gene>
<evidence type="ECO:0000256" key="7">
    <source>
        <dbReference type="ARBA" id="ARBA00029447"/>
    </source>
</evidence>
<dbReference type="SUPFAM" id="SSF58104">
    <property type="entry name" value="Methyl-accepting chemotaxis protein (MCP) signaling domain"/>
    <property type="match status" value="1"/>
</dbReference>
<comment type="caution">
    <text evidence="13">The sequence shown here is derived from an EMBL/GenBank/DDBJ whole genome shotgun (WGS) entry which is preliminary data.</text>
</comment>
<dbReference type="CDD" id="cd06225">
    <property type="entry name" value="HAMP"/>
    <property type="match status" value="2"/>
</dbReference>
<evidence type="ECO:0000313" key="13">
    <source>
        <dbReference type="EMBL" id="RDU69322.1"/>
    </source>
</evidence>
<feature type="coiled-coil region" evidence="9">
    <location>
        <begin position="489"/>
        <end position="516"/>
    </location>
</feature>
<dbReference type="Pfam" id="PF00015">
    <property type="entry name" value="MCPsignal"/>
    <property type="match status" value="1"/>
</dbReference>
<dbReference type="Gene3D" id="1.20.120.1530">
    <property type="match status" value="1"/>
</dbReference>
<name>A0A3D8IVT1_9HELI</name>
<dbReference type="Pfam" id="PF00672">
    <property type="entry name" value="HAMP"/>
    <property type="match status" value="1"/>
</dbReference>
<dbReference type="SMART" id="SM01049">
    <property type="entry name" value="Cache_2"/>
    <property type="match status" value="1"/>
</dbReference>
<sequence length="578" mass="64247">MFYKNLSLKFKLLFFMGASCLSFLTLIGVLYLGGMETVKEVQNQTYDIMKVETQDRLKLSTDSVAHALGELVQGKSEQEQIAIITKAIEKFRYEDDKSGYYFVFKGNTAIVHPSIVGDGSQLHDINGVHYITELYKAAQRGGGFVEYIFIKPSSQGQTIEIPKMTYSIFIPHTDNIWISTGVYIDNLTAESEQAAASIDDIITTEDTKAIVISFIVLLVVVLPIAFIFYRNLVTNMTLIQKGLNSFFQYLNNEIQTIERVDIHSKDEFGKLADSINTEIKRVESNLTRDKRLIDEAARIVDKVSQGDLTVRIIEQTNNPQLENLTNTFNTMLDSFQSNIGSNLNEIQKVFNDYKNMDFTACVPQAQGNIEISINMLGAEIKKILRTSLQFANRLNADIEALQESSENLNQSASNQATNLTQTAQAVTQIANSMENINGKTDVITAQSNDIKNIIEIIGDIAKQTNLLALNAAIEAARAGESGRGFAVVADEVRKLAERTQKSLSEIEANVNILVQNINDVSESIKEQTLGVTKINDSIVNMDTLTQNNVTIAKHSSEISDSVRNTSLAILEDANKKKF</sequence>
<dbReference type="InterPro" id="IPR004089">
    <property type="entry name" value="MCPsignal_dom"/>
</dbReference>
<feature type="domain" description="HAMP" evidence="12">
    <location>
        <begin position="293"/>
        <end position="340"/>
    </location>
</feature>
<keyword evidence="6 8" id="KW-0807">Transducer</keyword>
<dbReference type="RefSeq" id="WP_104762861.1">
    <property type="nucleotide sequence ID" value="NZ_FZPM01000010.1"/>
</dbReference>
<dbReference type="InterPro" id="IPR033480">
    <property type="entry name" value="sCache_2"/>
</dbReference>
<evidence type="ECO:0000313" key="14">
    <source>
        <dbReference type="Proteomes" id="UP000256424"/>
    </source>
</evidence>
<accession>A0A3D8IVT1</accession>
<evidence type="ECO:0000256" key="2">
    <source>
        <dbReference type="ARBA" id="ARBA00022475"/>
    </source>
</evidence>
<dbReference type="PANTHER" id="PTHR32089">
    <property type="entry name" value="METHYL-ACCEPTING CHEMOTAXIS PROTEIN MCPB"/>
    <property type="match status" value="1"/>
</dbReference>
<feature type="transmembrane region" description="Helical" evidence="10">
    <location>
        <begin position="209"/>
        <end position="229"/>
    </location>
</feature>
<dbReference type="GO" id="GO:0005886">
    <property type="term" value="C:plasma membrane"/>
    <property type="evidence" value="ECO:0007669"/>
    <property type="project" value="UniProtKB-SubCell"/>
</dbReference>
<dbReference type="Gene3D" id="3.30.450.20">
    <property type="entry name" value="PAS domain"/>
    <property type="match status" value="1"/>
</dbReference>
<evidence type="ECO:0000256" key="6">
    <source>
        <dbReference type="ARBA" id="ARBA00023224"/>
    </source>
</evidence>
<comment type="subcellular location">
    <subcellularLocation>
        <location evidence="1">Cell membrane</location>
        <topology evidence="1">Multi-pass membrane protein</topology>
    </subcellularLocation>
</comment>
<dbReference type="PROSITE" id="PS50111">
    <property type="entry name" value="CHEMOTAXIS_TRANSDUC_2"/>
    <property type="match status" value="1"/>
</dbReference>
<dbReference type="InterPro" id="IPR004010">
    <property type="entry name" value="Double_Cache_2"/>
</dbReference>
<evidence type="ECO:0000256" key="10">
    <source>
        <dbReference type="SAM" id="Phobius"/>
    </source>
</evidence>
<dbReference type="AlphaFoldDB" id="A0A3D8IVT1"/>
<evidence type="ECO:0000256" key="8">
    <source>
        <dbReference type="PROSITE-ProRule" id="PRU00284"/>
    </source>
</evidence>
<keyword evidence="5 10" id="KW-0472">Membrane</keyword>
<evidence type="ECO:0000256" key="4">
    <source>
        <dbReference type="ARBA" id="ARBA00022989"/>
    </source>
</evidence>
<evidence type="ECO:0000259" key="11">
    <source>
        <dbReference type="PROSITE" id="PS50111"/>
    </source>
</evidence>
<evidence type="ECO:0000256" key="5">
    <source>
        <dbReference type="ARBA" id="ARBA00023136"/>
    </source>
</evidence>
<dbReference type="Gene3D" id="1.10.287.950">
    <property type="entry name" value="Methyl-accepting chemotaxis protein"/>
    <property type="match status" value="1"/>
</dbReference>
<keyword evidence="2" id="KW-1003">Cell membrane</keyword>
<feature type="transmembrane region" description="Helical" evidence="10">
    <location>
        <begin position="12"/>
        <end position="34"/>
    </location>
</feature>
<evidence type="ECO:0000256" key="1">
    <source>
        <dbReference type="ARBA" id="ARBA00004651"/>
    </source>
</evidence>
<dbReference type="PROSITE" id="PS50885">
    <property type="entry name" value="HAMP"/>
    <property type="match status" value="1"/>
</dbReference>
<evidence type="ECO:0000259" key="12">
    <source>
        <dbReference type="PROSITE" id="PS50885"/>
    </source>
</evidence>
<keyword evidence="3 10" id="KW-0812">Transmembrane</keyword>
<dbReference type="OrthoDB" id="5348717at2"/>
<dbReference type="PANTHER" id="PTHR32089:SF112">
    <property type="entry name" value="LYSOZYME-LIKE PROTEIN-RELATED"/>
    <property type="match status" value="1"/>
</dbReference>
<organism evidence="13 14">
    <name type="scientific">Helicobacter aurati</name>
    <dbReference type="NCBI Taxonomy" id="137778"/>
    <lineage>
        <taxon>Bacteria</taxon>
        <taxon>Pseudomonadati</taxon>
        <taxon>Campylobacterota</taxon>
        <taxon>Epsilonproteobacteria</taxon>
        <taxon>Campylobacterales</taxon>
        <taxon>Helicobacteraceae</taxon>
        <taxon>Helicobacter</taxon>
    </lineage>
</organism>
<reference evidence="13 14" key="1">
    <citation type="submission" date="2018-04" db="EMBL/GenBank/DDBJ databases">
        <title>Novel Campyloabacter and Helicobacter Species and Strains.</title>
        <authorList>
            <person name="Mannion A.J."/>
            <person name="Shen Z."/>
            <person name="Fox J.G."/>
        </authorList>
    </citation>
    <scope>NUCLEOTIDE SEQUENCE [LARGE SCALE GENOMIC DNA]</scope>
    <source>
        <strain evidence="13 14">MIT 97-5075</strain>
    </source>
</reference>
<comment type="similarity">
    <text evidence="7">Belongs to the methyl-accepting chemotaxis (MCP) protein family.</text>
</comment>
<evidence type="ECO:0000256" key="9">
    <source>
        <dbReference type="SAM" id="Coils"/>
    </source>
</evidence>
<feature type="domain" description="Methyl-accepting transducer" evidence="11">
    <location>
        <begin position="392"/>
        <end position="578"/>
    </location>
</feature>
<protein>
    <submittedName>
        <fullName evidence="13">Chemotaxis protein</fullName>
    </submittedName>
</protein>
<dbReference type="Proteomes" id="UP000256424">
    <property type="component" value="Unassembled WGS sequence"/>
</dbReference>
<proteinExistence type="inferred from homology"/>
<keyword evidence="4 10" id="KW-1133">Transmembrane helix</keyword>
<evidence type="ECO:0000256" key="3">
    <source>
        <dbReference type="ARBA" id="ARBA00022692"/>
    </source>
</evidence>
<dbReference type="SMART" id="SM00283">
    <property type="entry name" value="MA"/>
    <property type="match status" value="1"/>
</dbReference>
<dbReference type="EMBL" id="NXLW01000034">
    <property type="protein sequence ID" value="RDU69322.1"/>
    <property type="molecule type" value="Genomic_DNA"/>
</dbReference>